<dbReference type="EMBL" id="AK221342">
    <property type="protein sequence ID" value="BAD94176.1"/>
    <property type="molecule type" value="mRNA"/>
</dbReference>
<protein>
    <submittedName>
        <fullName evidence="1">Uncharacterized protein</fullName>
    </submittedName>
</protein>
<proteinExistence type="evidence at transcript level"/>
<evidence type="ECO:0000313" key="1">
    <source>
        <dbReference type="EMBL" id="BAD94176.1"/>
    </source>
</evidence>
<dbReference type="AlphaFoldDB" id="Q56YI0"/>
<accession>Q56YI0</accession>
<sequence length="39" mass="4767">MFLDPMSVKLRLYLLDQYSFEGKVYIYWGSSWTCDLLKR</sequence>
<reference evidence="1" key="1">
    <citation type="submission" date="2005-03" db="EMBL/GenBank/DDBJ databases">
        <title>Large-scale analysis of RIKEN Arabidopsis full-length (RAFL) cDNAs.</title>
        <authorList>
            <person name="Totoki Y."/>
            <person name="Seki M."/>
            <person name="Ishida J."/>
            <person name="Nakajima M."/>
            <person name="Enju A."/>
            <person name="Kamiya A."/>
            <person name="Narusaka M."/>
            <person name="Shin-i T."/>
            <person name="Nakagawa M."/>
            <person name="Sakamoto N."/>
            <person name="Oishi K."/>
            <person name="Kohara Y."/>
            <person name="Kobayashi M."/>
            <person name="Toyoda A."/>
            <person name="Sakaki Y."/>
            <person name="Sakurai T."/>
            <person name="Iida K."/>
            <person name="Akiyama K."/>
            <person name="Satou M."/>
            <person name="Toyoda T."/>
            <person name="Konagaya A."/>
            <person name="Carninci P."/>
            <person name="Kawai J."/>
            <person name="Hayashizaki Y."/>
            <person name="Shinozaki K."/>
        </authorList>
    </citation>
    <scope>NUCLEOTIDE SEQUENCE</scope>
</reference>
<organism evidence="1">
    <name type="scientific">Arabidopsis thaliana</name>
    <name type="common">Mouse-ear cress</name>
    <dbReference type="NCBI Taxonomy" id="3702"/>
    <lineage>
        <taxon>Eukaryota</taxon>
        <taxon>Viridiplantae</taxon>
        <taxon>Streptophyta</taxon>
        <taxon>Embryophyta</taxon>
        <taxon>Tracheophyta</taxon>
        <taxon>Spermatophyta</taxon>
        <taxon>Magnoliopsida</taxon>
        <taxon>eudicotyledons</taxon>
        <taxon>Gunneridae</taxon>
        <taxon>Pentapetalae</taxon>
        <taxon>rosids</taxon>
        <taxon>malvids</taxon>
        <taxon>Brassicales</taxon>
        <taxon>Brassicaceae</taxon>
        <taxon>Camelineae</taxon>
        <taxon>Arabidopsis</taxon>
    </lineage>
</organism>
<name>Q56YI0_ARATH</name>